<keyword evidence="1" id="KW-0472">Membrane</keyword>
<dbReference type="Proteomes" id="UP000294545">
    <property type="component" value="Unassembled WGS sequence"/>
</dbReference>
<dbReference type="OrthoDB" id="2081843at2"/>
<accession>A0A4R1M6N9</accession>
<evidence type="ECO:0000313" key="3">
    <source>
        <dbReference type="Proteomes" id="UP000294545"/>
    </source>
</evidence>
<dbReference type="RefSeq" id="WP_132283418.1">
    <property type="nucleotide sequence ID" value="NZ_SMGQ01000018.1"/>
</dbReference>
<organism evidence="2 3">
    <name type="scientific">Natranaerovirga hydrolytica</name>
    <dbReference type="NCBI Taxonomy" id="680378"/>
    <lineage>
        <taxon>Bacteria</taxon>
        <taxon>Bacillati</taxon>
        <taxon>Bacillota</taxon>
        <taxon>Clostridia</taxon>
        <taxon>Lachnospirales</taxon>
        <taxon>Natranaerovirgaceae</taxon>
        <taxon>Natranaerovirga</taxon>
    </lineage>
</organism>
<protein>
    <recommendedName>
        <fullName evidence="4">ABC transporter permease</fullName>
    </recommendedName>
</protein>
<evidence type="ECO:0008006" key="4">
    <source>
        <dbReference type="Google" id="ProtNLM"/>
    </source>
</evidence>
<keyword evidence="1" id="KW-0812">Transmembrane</keyword>
<feature type="transmembrane region" description="Helical" evidence="1">
    <location>
        <begin position="9"/>
        <end position="29"/>
    </location>
</feature>
<name>A0A4R1M6N9_9FIRM</name>
<dbReference type="AlphaFoldDB" id="A0A4R1M6N9"/>
<gene>
    <name evidence="2" type="ORF">EDC19_2770</name>
</gene>
<evidence type="ECO:0000313" key="2">
    <source>
        <dbReference type="EMBL" id="TCK87926.1"/>
    </source>
</evidence>
<dbReference type="EMBL" id="SMGQ01000018">
    <property type="protein sequence ID" value="TCK87926.1"/>
    <property type="molecule type" value="Genomic_DNA"/>
</dbReference>
<keyword evidence="3" id="KW-1185">Reference proteome</keyword>
<proteinExistence type="predicted"/>
<keyword evidence="1" id="KW-1133">Transmembrane helix</keyword>
<evidence type="ECO:0000256" key="1">
    <source>
        <dbReference type="SAM" id="Phobius"/>
    </source>
</evidence>
<sequence>MDQNIQKALWLGVGILFFVAVISIGIMVFSQGMQLVEESEDSIRRTNQRLSSVQYERYVLREQSGSNVVAAIDEFKEYAGVFKIEVRTGTKEENEYISTGDTKSLDPKDREEINKDLRNVRDPSSDQYINPNGRFEGEILYDDNGVERILRFEQQ</sequence>
<comment type="caution">
    <text evidence="2">The sequence shown here is derived from an EMBL/GenBank/DDBJ whole genome shotgun (WGS) entry which is preliminary data.</text>
</comment>
<reference evidence="2 3" key="1">
    <citation type="submission" date="2019-03" db="EMBL/GenBank/DDBJ databases">
        <title>Genomic Encyclopedia of Type Strains, Phase IV (KMG-IV): sequencing the most valuable type-strain genomes for metagenomic binning, comparative biology and taxonomic classification.</title>
        <authorList>
            <person name="Goeker M."/>
        </authorList>
    </citation>
    <scope>NUCLEOTIDE SEQUENCE [LARGE SCALE GENOMIC DNA]</scope>
    <source>
        <strain evidence="2 3">DSM 24176</strain>
    </source>
</reference>